<reference evidence="3" key="1">
    <citation type="journal article" date="2014" name="Insect Biochem. Mol. Biol.">
        <title>Antennal transcriptome analysis and comparison of olfactory genes in two sympatric defoliators, Dendrolimus houi and Dendrolimus kikuchii (Lepidoptera: Lasiocampidae).</title>
        <authorList>
            <person name="Zhang S."/>
            <person name="Zhang Z."/>
            <person name="Wang H."/>
            <person name="Kong X."/>
        </authorList>
    </citation>
    <scope>NUCLEOTIDE SEQUENCE</scope>
</reference>
<dbReference type="PANTHER" id="PTHR11857">
    <property type="entry name" value="ODORANT BINDING PROTEIN-RELATED"/>
    <property type="match status" value="1"/>
</dbReference>
<accession>A0A076E5Q3</accession>
<name>A0A076E5Q3_9NEOP</name>
<evidence type="ECO:0000313" key="3">
    <source>
        <dbReference type="EMBL" id="AII00991.1"/>
    </source>
</evidence>
<dbReference type="GO" id="GO:0005549">
    <property type="term" value="F:odorant binding"/>
    <property type="evidence" value="ECO:0007669"/>
    <property type="project" value="InterPro"/>
</dbReference>
<dbReference type="SUPFAM" id="SSF47565">
    <property type="entry name" value="Insect pheromone/odorant-binding proteins"/>
    <property type="match status" value="1"/>
</dbReference>
<dbReference type="InterPro" id="IPR036728">
    <property type="entry name" value="PBP_GOBP_sf"/>
</dbReference>
<dbReference type="Gene3D" id="1.10.238.20">
    <property type="entry name" value="Pheromone/general odorant binding protein domain"/>
    <property type="match status" value="1"/>
</dbReference>
<dbReference type="GO" id="GO:0005615">
    <property type="term" value="C:extracellular space"/>
    <property type="evidence" value="ECO:0007669"/>
    <property type="project" value="TreeGrafter"/>
</dbReference>
<feature type="chain" id="PRO_5001711105" evidence="2">
    <location>
        <begin position="24"/>
        <end position="155"/>
    </location>
</feature>
<dbReference type="Pfam" id="PF01395">
    <property type="entry name" value="PBP_GOBP"/>
    <property type="match status" value="1"/>
</dbReference>
<evidence type="ECO:0000256" key="2">
    <source>
        <dbReference type="SAM" id="SignalP"/>
    </source>
</evidence>
<dbReference type="SMART" id="SM00708">
    <property type="entry name" value="PhBP"/>
    <property type="match status" value="1"/>
</dbReference>
<protein>
    <submittedName>
        <fullName evidence="3">Odorant binding protein</fullName>
    </submittedName>
</protein>
<proteinExistence type="evidence at transcript level"/>
<gene>
    <name evidence="3" type="primary">OBP5</name>
</gene>
<evidence type="ECO:0000256" key="1">
    <source>
        <dbReference type="ARBA" id="ARBA00022729"/>
    </source>
</evidence>
<organism evidence="3">
    <name type="scientific">Dendrolimus kikuchii</name>
    <dbReference type="NCBI Taxonomy" id="765133"/>
    <lineage>
        <taxon>Eukaryota</taxon>
        <taxon>Metazoa</taxon>
        <taxon>Ecdysozoa</taxon>
        <taxon>Arthropoda</taxon>
        <taxon>Hexapoda</taxon>
        <taxon>Insecta</taxon>
        <taxon>Pterygota</taxon>
        <taxon>Neoptera</taxon>
        <taxon>Endopterygota</taxon>
        <taxon>Lepidoptera</taxon>
        <taxon>Glossata</taxon>
        <taxon>Ditrysia</taxon>
        <taxon>Bombycoidea</taxon>
        <taxon>Lasiocampidae</taxon>
        <taxon>Dendrolimus</taxon>
    </lineage>
</organism>
<feature type="signal peptide" evidence="2">
    <location>
        <begin position="1"/>
        <end position="23"/>
    </location>
</feature>
<dbReference type="InterPro" id="IPR006170">
    <property type="entry name" value="PBP/GOBP"/>
</dbReference>
<dbReference type="EMBL" id="KF487593">
    <property type="protein sequence ID" value="AII00991.1"/>
    <property type="molecule type" value="mRNA"/>
</dbReference>
<dbReference type="GO" id="GO:0007608">
    <property type="term" value="P:sensory perception of smell"/>
    <property type="evidence" value="ECO:0007669"/>
    <property type="project" value="TreeGrafter"/>
</dbReference>
<dbReference type="CDD" id="cd23992">
    <property type="entry name" value="PBP_GOBP"/>
    <property type="match status" value="1"/>
</dbReference>
<sequence length="155" mass="16965">MCRTSAVIFCTLYLIGLFGSNHAAVTAEQKSKIHEKLEGIGLLCVKDNAITEDDITSLRARKVPSGPNAPCFLACMMKEIGVMDSDGKIQKESALEIAKTIFEDSEDLKNVEDYLHSCAHINTEEVSDGDKGCDRAMLAYKCMTENSSKFGFDSV</sequence>
<keyword evidence="1 2" id="KW-0732">Signal</keyword>
<dbReference type="AlphaFoldDB" id="A0A076E5Q3"/>